<protein>
    <recommendedName>
        <fullName evidence="3">C1q domain-containing protein</fullName>
    </recommendedName>
</protein>
<evidence type="ECO:0000256" key="1">
    <source>
        <dbReference type="SAM" id="Coils"/>
    </source>
</evidence>
<sequence>MISIIFVVLGFSIVSSSGFLLDGSTKSPKAEIGMSDSHFTTLMKLFWEERESREQLQNFVLRLQKELSSKMDSVSNCNCKGPEITDKFNNQTDRLQTELDFLRKDFNALQLQCAQFDTRLLTTENTTGRLQHDIDGLKQLKGLADLHAIFNIENKTKHLEIKVQNTEQSIQTILSSANARSQDIIGLLNKIKANDNMTLHLENEIKKSNGRLNTAVSDINSRKQDVIALVNKTEATNHQLKSLKVFMKNETHNLESNITNKVSQGITALNRDMVNNAHDLQSGLNKTLSKIQSLEVLMKIETHNLESNITNKVNQSITAVKLYMMNNVQHLQSGLNDTFLQLDRIKNRAVLTAYATSGTVATSSVIPFKQVHTSYGVHDLTSIKNEGKFTCEKPGLYLISVYVATNSAGYYLVYKNKNPIAEAYRHPQSYVVTFTAIVTERLQTNDTVYVKNGPEMRVYGSYDSTFSIIQIG</sequence>
<name>A0A8B6D5Y9_MYTGA</name>
<comment type="caution">
    <text evidence="4">The sequence shown here is derived from an EMBL/GenBank/DDBJ whole genome shotgun (WGS) entry which is preliminary data.</text>
</comment>
<dbReference type="Pfam" id="PF00386">
    <property type="entry name" value="C1q"/>
    <property type="match status" value="1"/>
</dbReference>
<dbReference type="SUPFAM" id="SSF49842">
    <property type="entry name" value="TNF-like"/>
    <property type="match status" value="1"/>
</dbReference>
<dbReference type="OrthoDB" id="10420964at2759"/>
<feature type="chain" id="PRO_5032637904" description="C1q domain-containing protein" evidence="2">
    <location>
        <begin position="19"/>
        <end position="472"/>
    </location>
</feature>
<keyword evidence="2" id="KW-0732">Signal</keyword>
<evidence type="ECO:0000313" key="5">
    <source>
        <dbReference type="Proteomes" id="UP000596742"/>
    </source>
</evidence>
<feature type="domain" description="C1q" evidence="3">
    <location>
        <begin position="361"/>
        <end position="467"/>
    </location>
</feature>
<feature type="signal peptide" evidence="2">
    <location>
        <begin position="1"/>
        <end position="18"/>
    </location>
</feature>
<dbReference type="AlphaFoldDB" id="A0A8B6D5Y9"/>
<evidence type="ECO:0000259" key="3">
    <source>
        <dbReference type="Pfam" id="PF00386"/>
    </source>
</evidence>
<organism evidence="4 5">
    <name type="scientific">Mytilus galloprovincialis</name>
    <name type="common">Mediterranean mussel</name>
    <dbReference type="NCBI Taxonomy" id="29158"/>
    <lineage>
        <taxon>Eukaryota</taxon>
        <taxon>Metazoa</taxon>
        <taxon>Spiralia</taxon>
        <taxon>Lophotrochozoa</taxon>
        <taxon>Mollusca</taxon>
        <taxon>Bivalvia</taxon>
        <taxon>Autobranchia</taxon>
        <taxon>Pteriomorphia</taxon>
        <taxon>Mytilida</taxon>
        <taxon>Mytiloidea</taxon>
        <taxon>Mytilidae</taxon>
        <taxon>Mytilinae</taxon>
        <taxon>Mytilus</taxon>
    </lineage>
</organism>
<keyword evidence="5" id="KW-1185">Reference proteome</keyword>
<dbReference type="Gene3D" id="2.60.120.40">
    <property type="match status" value="1"/>
</dbReference>
<proteinExistence type="predicted"/>
<evidence type="ECO:0000313" key="4">
    <source>
        <dbReference type="EMBL" id="VDI13866.1"/>
    </source>
</evidence>
<dbReference type="InterPro" id="IPR001073">
    <property type="entry name" value="C1q_dom"/>
</dbReference>
<dbReference type="InterPro" id="IPR008983">
    <property type="entry name" value="Tumour_necrosis_fac-like_dom"/>
</dbReference>
<keyword evidence="1" id="KW-0175">Coiled coil</keyword>
<dbReference type="Proteomes" id="UP000596742">
    <property type="component" value="Unassembled WGS sequence"/>
</dbReference>
<accession>A0A8B6D5Y9</accession>
<reference evidence="4" key="1">
    <citation type="submission" date="2018-11" db="EMBL/GenBank/DDBJ databases">
        <authorList>
            <person name="Alioto T."/>
            <person name="Alioto T."/>
        </authorList>
    </citation>
    <scope>NUCLEOTIDE SEQUENCE</scope>
</reference>
<evidence type="ECO:0000256" key="2">
    <source>
        <dbReference type="SAM" id="SignalP"/>
    </source>
</evidence>
<dbReference type="EMBL" id="UYJE01002808">
    <property type="protein sequence ID" value="VDI13866.1"/>
    <property type="molecule type" value="Genomic_DNA"/>
</dbReference>
<gene>
    <name evidence="4" type="ORF">MGAL_10B081435</name>
</gene>
<feature type="coiled-coil region" evidence="1">
    <location>
        <begin position="85"/>
        <end position="112"/>
    </location>
</feature>